<proteinExistence type="predicted"/>
<dbReference type="EMBL" id="CP114413">
    <property type="protein sequence ID" value="WAZ21802.1"/>
    <property type="molecule type" value="Genomic_DNA"/>
</dbReference>
<evidence type="ECO:0000313" key="2">
    <source>
        <dbReference type="Proteomes" id="UP001164439"/>
    </source>
</evidence>
<evidence type="ECO:0000313" key="1">
    <source>
        <dbReference type="EMBL" id="WAZ21802.1"/>
    </source>
</evidence>
<dbReference type="Proteomes" id="UP001164439">
    <property type="component" value="Chromosome"/>
</dbReference>
<protein>
    <recommendedName>
        <fullName evidence="3">Polymerase nucleotidyl transferase domain-containing protein</fullName>
    </recommendedName>
</protein>
<reference evidence="1" key="1">
    <citation type="submission" date="2022-12" db="EMBL/GenBank/DDBJ databases">
        <authorList>
            <person name="Ruckert C."/>
            <person name="Busche T."/>
            <person name="Kalinowski J."/>
            <person name="Wittmann C."/>
        </authorList>
    </citation>
    <scope>NUCLEOTIDE SEQUENCE</scope>
    <source>
        <strain evidence="1">DSM 40467</strain>
    </source>
</reference>
<name>A0ABY7KFA1_9ACTN</name>
<organism evidence="1 2">
    <name type="scientific">Streptomyces cinnabarinus</name>
    <dbReference type="NCBI Taxonomy" id="67287"/>
    <lineage>
        <taxon>Bacteria</taxon>
        <taxon>Bacillati</taxon>
        <taxon>Actinomycetota</taxon>
        <taxon>Actinomycetes</taxon>
        <taxon>Kitasatosporales</taxon>
        <taxon>Streptomycetaceae</taxon>
        <taxon>Streptomyces</taxon>
    </lineage>
</organism>
<evidence type="ECO:0008006" key="3">
    <source>
        <dbReference type="Google" id="ProtNLM"/>
    </source>
</evidence>
<accession>A0ABY7KFA1</accession>
<gene>
    <name evidence="1" type="ORF">STRCI_003001</name>
</gene>
<dbReference type="RefSeq" id="WP_269659440.1">
    <property type="nucleotide sequence ID" value="NZ_CP114413.1"/>
</dbReference>
<sequence>MSGSLVRGWGNATSDLDVHVVAPEAWQSSIDEAEHVALEPNTLPFEETFVEGRRWDVEYWTTGQVEQVLAKVSEAEFADDKGAWRTLSHHEIALLERLSFAAPADDGAWLGATRERLAASAHRSVLVSLCLRHADGSVEDAAGQLQAGDADSAVLSARRAFHFAVDGLQASLGQFGSLWPKWRSRRMRLVDTPVLPYERYWELETMRTFDPEAPEVWVREVIAVCQRISMEVSV</sequence>
<keyword evidence="2" id="KW-1185">Reference proteome</keyword>